<organism evidence="1 2">
    <name type="scientific">Oryza sativa subsp. japonica</name>
    <name type="common">Rice</name>
    <dbReference type="NCBI Taxonomy" id="39947"/>
    <lineage>
        <taxon>Eukaryota</taxon>
        <taxon>Viridiplantae</taxon>
        <taxon>Streptophyta</taxon>
        <taxon>Embryophyta</taxon>
        <taxon>Tracheophyta</taxon>
        <taxon>Spermatophyta</taxon>
        <taxon>Magnoliopsida</taxon>
        <taxon>Liliopsida</taxon>
        <taxon>Poales</taxon>
        <taxon>Poaceae</taxon>
        <taxon>BOP clade</taxon>
        <taxon>Oryzoideae</taxon>
        <taxon>Oryzeae</taxon>
        <taxon>Oryzinae</taxon>
        <taxon>Oryza</taxon>
        <taxon>Oryza sativa</taxon>
    </lineage>
</organism>
<dbReference type="EMBL" id="AP008214">
    <property type="protein sequence ID" value="BAF23714.2"/>
    <property type="molecule type" value="Genomic_DNA"/>
</dbReference>
<evidence type="ECO:0000313" key="2">
    <source>
        <dbReference type="Proteomes" id="UP000000763"/>
    </source>
</evidence>
<dbReference type="Gramene" id="Os08t0413850-01">
    <property type="protein sequence ID" value="Os08t0413850-01"/>
    <property type="gene ID" value="Os08g0413850"/>
</dbReference>
<reference evidence="1 2" key="1">
    <citation type="journal article" date="2005" name="Nature">
        <title>The map-based sequence of the rice genome.</title>
        <authorList>
            <consortium name="International rice genome sequencing project (IRGSP)"/>
            <person name="Matsumoto T."/>
            <person name="Wu J."/>
            <person name="Kanamori H."/>
            <person name="Katayose Y."/>
            <person name="Fujisawa M."/>
            <person name="Namiki N."/>
            <person name="Mizuno H."/>
            <person name="Yamamoto K."/>
            <person name="Antonio B.A."/>
            <person name="Baba T."/>
            <person name="Sakata K."/>
            <person name="Nagamura Y."/>
            <person name="Aoki H."/>
            <person name="Arikawa K."/>
            <person name="Arita K."/>
            <person name="Bito T."/>
            <person name="Chiden Y."/>
            <person name="Fujitsuka N."/>
            <person name="Fukunaka R."/>
            <person name="Hamada M."/>
            <person name="Harada C."/>
            <person name="Hayashi A."/>
            <person name="Hijishita S."/>
            <person name="Honda M."/>
            <person name="Hosokawa S."/>
            <person name="Ichikawa Y."/>
            <person name="Idonuma A."/>
            <person name="Iijima M."/>
            <person name="Ikeda M."/>
            <person name="Ikeno M."/>
            <person name="Ito K."/>
            <person name="Ito S."/>
            <person name="Ito T."/>
            <person name="Ito Y."/>
            <person name="Ito Y."/>
            <person name="Iwabuchi A."/>
            <person name="Kamiya K."/>
            <person name="Karasawa W."/>
            <person name="Kurita K."/>
            <person name="Katagiri S."/>
            <person name="Kikuta A."/>
            <person name="Kobayashi H."/>
            <person name="Kobayashi N."/>
            <person name="Machita K."/>
            <person name="Maehara T."/>
            <person name="Masukawa M."/>
            <person name="Mizubayashi T."/>
            <person name="Mukai Y."/>
            <person name="Nagasaki H."/>
            <person name="Nagata Y."/>
            <person name="Naito S."/>
            <person name="Nakashima M."/>
            <person name="Nakama Y."/>
            <person name="Nakamichi Y."/>
            <person name="Nakamura M."/>
            <person name="Meguro A."/>
            <person name="Negishi M."/>
            <person name="Ohta I."/>
            <person name="Ohta T."/>
            <person name="Okamoto M."/>
            <person name="Ono N."/>
            <person name="Saji S."/>
            <person name="Sakaguchi M."/>
            <person name="Sakai K."/>
            <person name="Shibata M."/>
            <person name="Shimokawa T."/>
            <person name="Song J."/>
            <person name="Takazaki Y."/>
            <person name="Terasawa K."/>
            <person name="Tsugane M."/>
            <person name="Tsuji K."/>
            <person name="Ueda S."/>
            <person name="Waki K."/>
            <person name="Yamagata H."/>
            <person name="Yamamoto M."/>
            <person name="Yamamoto S."/>
            <person name="Yamane H."/>
            <person name="Yoshiki S."/>
            <person name="Yoshihara R."/>
            <person name="Yukawa K."/>
            <person name="Zhong H."/>
            <person name="Yano M."/>
            <person name="Yuan Q."/>
            <person name="Ouyang S."/>
            <person name="Liu J."/>
            <person name="Jones K.M."/>
            <person name="Gansberger K."/>
            <person name="Moffat K."/>
            <person name="Hill J."/>
            <person name="Bera J."/>
            <person name="Fadrosh D."/>
            <person name="Jin S."/>
            <person name="Johri S."/>
            <person name="Kim M."/>
            <person name="Overton L."/>
            <person name="Reardon M."/>
            <person name="Tsitrin T."/>
            <person name="Vuong H."/>
            <person name="Weaver B."/>
            <person name="Ciecko A."/>
            <person name="Tallon L."/>
            <person name="Jackson J."/>
            <person name="Pai G."/>
            <person name="Aken S.V."/>
            <person name="Utterback T."/>
            <person name="Reidmuller S."/>
            <person name="Feldblyum T."/>
            <person name="Hsiao J."/>
            <person name="Zismann V."/>
            <person name="Iobst S."/>
            <person name="de Vazeille A.R."/>
            <person name="Buell C.R."/>
            <person name="Ying K."/>
            <person name="Li Y."/>
            <person name="Lu T."/>
            <person name="Huang Y."/>
            <person name="Zhao Q."/>
            <person name="Feng Q."/>
            <person name="Zhang L."/>
            <person name="Zhu J."/>
            <person name="Weng Q."/>
            <person name="Mu J."/>
            <person name="Lu Y."/>
            <person name="Fan D."/>
            <person name="Liu Y."/>
            <person name="Guan J."/>
            <person name="Zhang Y."/>
            <person name="Yu S."/>
            <person name="Liu X."/>
            <person name="Zhang Y."/>
            <person name="Hong G."/>
            <person name="Han B."/>
            <person name="Choisne N."/>
            <person name="Demange N."/>
            <person name="Orjeda G."/>
            <person name="Samain S."/>
            <person name="Cattolico L."/>
            <person name="Pelletier E."/>
            <person name="Couloux A."/>
            <person name="Segurens B."/>
            <person name="Wincker P."/>
            <person name="D'Hont A."/>
            <person name="Scarpelli C."/>
            <person name="Weissenbach J."/>
            <person name="Salanoubat M."/>
            <person name="Quetier F."/>
            <person name="Yu Y."/>
            <person name="Kim H.R."/>
            <person name="Rambo T."/>
            <person name="Currie J."/>
            <person name="Collura K."/>
            <person name="Luo M."/>
            <person name="Yang T."/>
            <person name="Ammiraju J.S.S."/>
            <person name="Engler F."/>
            <person name="Soderlund C."/>
            <person name="Wing R.A."/>
            <person name="Palmer L.E."/>
            <person name="de la Bastide M."/>
            <person name="Spiegel L."/>
            <person name="Nascimento L."/>
            <person name="Zutavern T."/>
            <person name="O'Shaughnessy A."/>
            <person name="Dike S."/>
            <person name="Dedhia N."/>
            <person name="Preston R."/>
            <person name="Balija V."/>
            <person name="McCombie W.R."/>
            <person name="Chow T."/>
            <person name="Chen H."/>
            <person name="Chung M."/>
            <person name="Chen C."/>
            <person name="Shaw J."/>
            <person name="Wu H."/>
            <person name="Hsiao K."/>
            <person name="Chao Y."/>
            <person name="Chu M."/>
            <person name="Cheng C."/>
            <person name="Hour A."/>
            <person name="Lee P."/>
            <person name="Lin S."/>
            <person name="Lin Y."/>
            <person name="Liou J."/>
            <person name="Liu S."/>
            <person name="Hsing Y."/>
            <person name="Raghuvanshi S."/>
            <person name="Mohanty A."/>
            <person name="Bharti A.K."/>
            <person name="Gaur A."/>
            <person name="Gupta V."/>
            <person name="Kumar D."/>
            <person name="Ravi V."/>
            <person name="Vij S."/>
            <person name="Kapur A."/>
            <person name="Khurana P."/>
            <person name="Khurana P."/>
            <person name="Khurana J.P."/>
            <person name="Tyagi A.K."/>
            <person name="Gaikwad K."/>
            <person name="Singh A."/>
            <person name="Dalal V."/>
            <person name="Srivastava S."/>
            <person name="Dixit A."/>
            <person name="Pal A.K."/>
            <person name="Ghazi I.A."/>
            <person name="Yadav M."/>
            <person name="Pandit A."/>
            <person name="Bhargava A."/>
            <person name="Sureshbabu K."/>
            <person name="Batra K."/>
            <person name="Sharma T.R."/>
            <person name="Mohapatra T."/>
            <person name="Singh N.K."/>
            <person name="Messing J."/>
            <person name="Nelson A.B."/>
            <person name="Fuks G."/>
            <person name="Kavchok S."/>
            <person name="Keizer G."/>
            <person name="Linton E."/>
            <person name="Llaca V."/>
            <person name="Song R."/>
            <person name="Tanyolac B."/>
            <person name="Young S."/>
            <person name="Ho-Il K."/>
            <person name="Hahn J.H."/>
            <person name="Sangsakoo G."/>
            <person name="Vanavichit A."/>
            <person name="de Mattos Luiz.A.T."/>
            <person name="Zimmer P.D."/>
            <person name="Malone G."/>
            <person name="Dellagostin O."/>
            <person name="de Oliveira A.C."/>
            <person name="Bevan M."/>
            <person name="Bancroft I."/>
            <person name="Minx P."/>
            <person name="Cordum H."/>
            <person name="Wilson R."/>
            <person name="Cheng Z."/>
            <person name="Jin W."/>
            <person name="Jiang J."/>
            <person name="Leong S.A."/>
            <person name="Iwama H."/>
            <person name="Gojobori T."/>
            <person name="Itoh T."/>
            <person name="Niimura Y."/>
            <person name="Fujii Y."/>
            <person name="Habara T."/>
            <person name="Sakai H."/>
            <person name="Sato Y."/>
            <person name="Wilson G."/>
            <person name="Kumar K."/>
            <person name="McCouch S."/>
            <person name="Juretic N."/>
            <person name="Hoen D."/>
            <person name="Wright S."/>
            <person name="Bruskiewich R."/>
            <person name="Bureau T."/>
            <person name="Miyao A."/>
            <person name="Hirochika H."/>
            <person name="Nishikawa T."/>
            <person name="Kadowaki K."/>
            <person name="Sugiura M."/>
            <person name="Burr B."/>
            <person name="Sasaki T."/>
        </authorList>
    </citation>
    <scope>NUCLEOTIDE SEQUENCE [LARGE SCALE GENOMIC DNA]</scope>
    <source>
        <strain evidence="2">cv. Nipponbare</strain>
    </source>
</reference>
<dbReference type="KEGG" id="dosa:Os08g0413500"/>
<reference evidence="2" key="2">
    <citation type="journal article" date="2008" name="Nucleic Acids Res.">
        <title>The rice annotation project database (RAP-DB): 2008 update.</title>
        <authorList>
            <consortium name="The rice annotation project (RAP)"/>
        </authorList>
    </citation>
    <scope>GENOME REANNOTATION</scope>
    <source>
        <strain evidence="2">cv. Nipponbare</strain>
    </source>
</reference>
<protein>
    <submittedName>
        <fullName evidence="1">Os08g0413500 protein</fullName>
    </submittedName>
</protein>
<gene>
    <name evidence="1" type="ordered locus">Os08g0413500</name>
</gene>
<dbReference type="AlphaFoldDB" id="A0A0P0XFX8"/>
<evidence type="ECO:0000313" key="1">
    <source>
        <dbReference type="EMBL" id="BAF23714.2"/>
    </source>
</evidence>
<sequence>MPVGVITGTIISIGAGSKISTYMIGHRCPPIGAGWETGIYSRFVTGTYTDFCSSGGRAAAEGSGSWFLVMEDEAALERATVCCGLCHGSGTHRHTCSASPFRRTGNSWWMEVINQSRWSVSSSGPPANIMNG</sequence>
<name>A0A0P0XFX8_ORYSJ</name>
<accession>A0A0P0XFX8</accession>
<proteinExistence type="predicted"/>
<dbReference type="Proteomes" id="UP000000763">
    <property type="component" value="Chromosome 8"/>
</dbReference>